<gene>
    <name evidence="3" type="primary">LOC107269652</name>
</gene>
<evidence type="ECO:0000313" key="3">
    <source>
        <dbReference type="RefSeq" id="XP_015599248.1"/>
    </source>
</evidence>
<accession>A0AAJ7C0W7</accession>
<dbReference type="Proteomes" id="UP000694920">
    <property type="component" value="Unplaced"/>
</dbReference>
<dbReference type="KEGG" id="ccin:107269652"/>
<proteinExistence type="predicted"/>
<organism evidence="2 3">
    <name type="scientific">Cephus cinctus</name>
    <name type="common">Wheat stem sawfly</name>
    <dbReference type="NCBI Taxonomy" id="211228"/>
    <lineage>
        <taxon>Eukaryota</taxon>
        <taxon>Metazoa</taxon>
        <taxon>Ecdysozoa</taxon>
        <taxon>Arthropoda</taxon>
        <taxon>Hexapoda</taxon>
        <taxon>Insecta</taxon>
        <taxon>Pterygota</taxon>
        <taxon>Neoptera</taxon>
        <taxon>Endopterygota</taxon>
        <taxon>Hymenoptera</taxon>
        <taxon>Cephoidea</taxon>
        <taxon>Cephidae</taxon>
        <taxon>Cephus</taxon>
    </lineage>
</organism>
<name>A0AAJ7C0W7_CEPCN</name>
<dbReference type="GeneID" id="107269652"/>
<dbReference type="Pfam" id="PF20700">
    <property type="entry name" value="Mutator"/>
    <property type="match status" value="1"/>
</dbReference>
<reference evidence="3" key="1">
    <citation type="submission" date="2025-08" db="UniProtKB">
        <authorList>
            <consortium name="RefSeq"/>
        </authorList>
    </citation>
    <scope>IDENTIFICATION</scope>
</reference>
<evidence type="ECO:0000313" key="2">
    <source>
        <dbReference type="Proteomes" id="UP000694920"/>
    </source>
</evidence>
<feature type="domain" description="Mutator-like transposase" evidence="1">
    <location>
        <begin position="49"/>
        <end position="101"/>
    </location>
</feature>
<protein>
    <submittedName>
        <fullName evidence="3">Uncharacterized protein LOC107269652</fullName>
    </submittedName>
</protein>
<dbReference type="InterPro" id="IPR049012">
    <property type="entry name" value="Mutator_transp_dom"/>
</dbReference>
<dbReference type="AlphaFoldDB" id="A0AAJ7C0W7"/>
<evidence type="ECO:0000259" key="1">
    <source>
        <dbReference type="Pfam" id="PF20700"/>
    </source>
</evidence>
<keyword evidence="2" id="KW-1185">Reference proteome</keyword>
<sequence>MEPALAVDLVAHSTILKEAKIEIGVLVGDDDSSTISANVKKVLWSMSKNHLELKKNAIIHLHRCFTYAVAQNKNDKDAMKETIKQIVDHSFNNHQRCGDWCNFERDKENYNHSMIPGGLKNLALYEDLSKFFNKLAENVDKFVTASSSQPNENLNAIIVSKAPKSRFYGLTASLHHRVALAIASKNLGNRCLIEVLLELKLTPGPNMNAYVDER</sequence>
<dbReference type="RefSeq" id="XP_015599248.1">
    <property type="nucleotide sequence ID" value="XM_015743762.1"/>
</dbReference>